<dbReference type="InterPro" id="IPR039910">
    <property type="entry name" value="D15-like"/>
</dbReference>
<evidence type="ECO:0000259" key="6">
    <source>
        <dbReference type="Pfam" id="PF01103"/>
    </source>
</evidence>
<gene>
    <name evidence="7" type="ORF">METZ01_LOCUS253150</name>
</gene>
<dbReference type="AlphaFoldDB" id="A0A382IKZ8"/>
<keyword evidence="4" id="KW-0472">Membrane</keyword>
<evidence type="ECO:0000256" key="4">
    <source>
        <dbReference type="ARBA" id="ARBA00023136"/>
    </source>
</evidence>
<reference evidence="7" key="1">
    <citation type="submission" date="2018-05" db="EMBL/GenBank/DDBJ databases">
        <authorList>
            <person name="Lanie J.A."/>
            <person name="Ng W.-L."/>
            <person name="Kazmierczak K.M."/>
            <person name="Andrzejewski T.M."/>
            <person name="Davidsen T.M."/>
            <person name="Wayne K.J."/>
            <person name="Tettelin H."/>
            <person name="Glass J.I."/>
            <person name="Rusch D."/>
            <person name="Podicherti R."/>
            <person name="Tsui H.-C.T."/>
            <person name="Winkler M.E."/>
        </authorList>
    </citation>
    <scope>NUCLEOTIDE SEQUENCE</scope>
</reference>
<dbReference type="PANTHER" id="PTHR12815:SF47">
    <property type="entry name" value="TRANSLOCATION AND ASSEMBLY MODULE SUBUNIT TAMA"/>
    <property type="match status" value="1"/>
</dbReference>
<protein>
    <recommendedName>
        <fullName evidence="6">Bacterial surface antigen (D15) domain-containing protein</fullName>
    </recommendedName>
</protein>
<name>A0A382IKZ8_9ZZZZ</name>
<dbReference type="Gene3D" id="2.40.160.50">
    <property type="entry name" value="membrane protein fhac: a member of the omp85/tpsb transporter family"/>
    <property type="match status" value="1"/>
</dbReference>
<sequence length="422" mass="46639">RRIRITEISHSSDTRRDVLVVVEEVPATTLGYGGGFEAGTRLRRGREESGAAVEQIEFAPRGFFEIGRRNLWGKNRSVNLFTRVSLRPDNDQTINEDSSKFGFNEYRVLATFREPRAFGSAGELLFSTFIEQSIRSSFNLKQRGVRVEWRRPLGSTTLFTGGYTFNRDQLFDERFNVEEERLIDRLFPGIALSTFSGALIRDNRDDPFDPTRGELVSVDTGLAGRAIGSKVGFAKTLMQGFFYRRLPGIPSVVFATGLRVGLATGFSRPVNVIDKDGNPVLTSNGLPVETVLRDVPASERFFAGGSTTVRGFALDRLGDDSTIDQDGFPQGGNGLIIINNELRLPIWESLGAVAFLDVGNVFKTVDRMKFGGLRGGAGFGLRYRSPIGPIRIDLGFKLDRRDFGGGTRESLMALHVSIGQAF</sequence>
<proteinExistence type="predicted"/>
<evidence type="ECO:0000256" key="2">
    <source>
        <dbReference type="ARBA" id="ARBA00022692"/>
    </source>
</evidence>
<dbReference type="EMBL" id="UINC01068036">
    <property type="protein sequence ID" value="SVC00296.1"/>
    <property type="molecule type" value="Genomic_DNA"/>
</dbReference>
<evidence type="ECO:0000256" key="1">
    <source>
        <dbReference type="ARBA" id="ARBA00004370"/>
    </source>
</evidence>
<comment type="subcellular location">
    <subcellularLocation>
        <location evidence="1">Membrane</location>
    </subcellularLocation>
</comment>
<dbReference type="InterPro" id="IPR000184">
    <property type="entry name" value="Bac_surfAg_D15"/>
</dbReference>
<evidence type="ECO:0000313" key="7">
    <source>
        <dbReference type="EMBL" id="SVC00296.1"/>
    </source>
</evidence>
<dbReference type="Pfam" id="PF01103">
    <property type="entry name" value="Omp85"/>
    <property type="match status" value="1"/>
</dbReference>
<dbReference type="GO" id="GO:0019867">
    <property type="term" value="C:outer membrane"/>
    <property type="evidence" value="ECO:0007669"/>
    <property type="project" value="InterPro"/>
</dbReference>
<dbReference type="PANTHER" id="PTHR12815">
    <property type="entry name" value="SORTING AND ASSEMBLY MACHINERY SAMM50 PROTEIN FAMILY MEMBER"/>
    <property type="match status" value="1"/>
</dbReference>
<evidence type="ECO:0000256" key="5">
    <source>
        <dbReference type="ARBA" id="ARBA00023237"/>
    </source>
</evidence>
<keyword evidence="2" id="KW-0812">Transmembrane</keyword>
<keyword evidence="5" id="KW-0998">Cell outer membrane</keyword>
<feature type="non-terminal residue" evidence="7">
    <location>
        <position position="1"/>
    </location>
</feature>
<keyword evidence="3" id="KW-0732">Signal</keyword>
<accession>A0A382IKZ8</accession>
<organism evidence="7">
    <name type="scientific">marine metagenome</name>
    <dbReference type="NCBI Taxonomy" id="408172"/>
    <lineage>
        <taxon>unclassified sequences</taxon>
        <taxon>metagenomes</taxon>
        <taxon>ecological metagenomes</taxon>
    </lineage>
</organism>
<feature type="domain" description="Bacterial surface antigen (D15)" evidence="6">
    <location>
        <begin position="102"/>
        <end position="422"/>
    </location>
</feature>
<evidence type="ECO:0000256" key="3">
    <source>
        <dbReference type="ARBA" id="ARBA00022729"/>
    </source>
</evidence>